<name>A0A6J6WS20_9ZZZZ</name>
<evidence type="ECO:0000256" key="1">
    <source>
        <dbReference type="ARBA" id="ARBA00009369"/>
    </source>
</evidence>
<dbReference type="AlphaFoldDB" id="A0A6J6WS20"/>
<sequence length="281" mass="29544">MVAYRKGGRRRVVLILLLVTSLALITLDSRGGGGGLVGSIRGISRDALSPAQNAVEDITKPVSEWWSGTTSAGRIERENKRLKRELGVARGGLAVGRAARRENRLLRENQSLTFAPGIPSVAAEVIAASPGNFEDTIAINRGTKDGVAIGMPVVSGEGVIGRISGVANSRSTIRLITDPDSGIGVRFSITNTFAVAQGRSGSNLMRVDFVAPDTTVKKGELIVTSGLQNAAYPSGLPVGKVASIDRSVANLDQTIYATPLVDLRRIEFVRVLLWTGTGSAG</sequence>
<dbReference type="PIRSF" id="PIRSF038471">
    <property type="entry name" value="MreC"/>
    <property type="match status" value="1"/>
</dbReference>
<dbReference type="InterPro" id="IPR007221">
    <property type="entry name" value="MreC"/>
</dbReference>
<dbReference type="InterPro" id="IPR042177">
    <property type="entry name" value="Cell/Rod_1"/>
</dbReference>
<feature type="domain" description="Rod shape-determining protein MreC beta-barrel core" evidence="5">
    <location>
        <begin position="125"/>
        <end position="272"/>
    </location>
</feature>
<dbReference type="PANTHER" id="PTHR34138:SF1">
    <property type="entry name" value="CELL SHAPE-DETERMINING PROTEIN MREC"/>
    <property type="match status" value="1"/>
</dbReference>
<dbReference type="EMBL" id="CAEZZU010000176">
    <property type="protein sequence ID" value="CAB4786003.1"/>
    <property type="molecule type" value="Genomic_DNA"/>
</dbReference>
<evidence type="ECO:0000256" key="3">
    <source>
        <dbReference type="ARBA" id="ARBA00022960"/>
    </source>
</evidence>
<accession>A0A6J6WS20</accession>
<evidence type="ECO:0000256" key="4">
    <source>
        <dbReference type="ARBA" id="ARBA00032089"/>
    </source>
</evidence>
<evidence type="ECO:0000259" key="5">
    <source>
        <dbReference type="Pfam" id="PF04085"/>
    </source>
</evidence>
<proteinExistence type="inferred from homology"/>
<keyword evidence="3" id="KW-0133">Cell shape</keyword>
<protein>
    <recommendedName>
        <fullName evidence="2">Cell shape-determining protein MreC</fullName>
    </recommendedName>
    <alternativeName>
        <fullName evidence="4">Cell shape protein MreC</fullName>
    </alternativeName>
</protein>
<dbReference type="PANTHER" id="PTHR34138">
    <property type="entry name" value="CELL SHAPE-DETERMINING PROTEIN MREC"/>
    <property type="match status" value="1"/>
</dbReference>
<dbReference type="Pfam" id="PF04085">
    <property type="entry name" value="MreC"/>
    <property type="match status" value="1"/>
</dbReference>
<dbReference type="Gene3D" id="2.40.10.340">
    <property type="entry name" value="Rod shape-determining protein MreC, domain 1"/>
    <property type="match status" value="1"/>
</dbReference>
<reference evidence="6" key="1">
    <citation type="submission" date="2020-05" db="EMBL/GenBank/DDBJ databases">
        <authorList>
            <person name="Chiriac C."/>
            <person name="Salcher M."/>
            <person name="Ghai R."/>
            <person name="Kavagutti S V."/>
        </authorList>
    </citation>
    <scope>NUCLEOTIDE SEQUENCE</scope>
</reference>
<dbReference type="InterPro" id="IPR055342">
    <property type="entry name" value="MreC_beta-barrel_core"/>
</dbReference>
<comment type="similarity">
    <text evidence="1">Belongs to the MreC family.</text>
</comment>
<dbReference type="NCBIfam" id="TIGR00219">
    <property type="entry name" value="mreC"/>
    <property type="match status" value="1"/>
</dbReference>
<dbReference type="InterPro" id="IPR042175">
    <property type="entry name" value="Cell/Rod_MreC_2"/>
</dbReference>
<evidence type="ECO:0000313" key="6">
    <source>
        <dbReference type="EMBL" id="CAB4786003.1"/>
    </source>
</evidence>
<organism evidence="6">
    <name type="scientific">freshwater metagenome</name>
    <dbReference type="NCBI Taxonomy" id="449393"/>
    <lineage>
        <taxon>unclassified sequences</taxon>
        <taxon>metagenomes</taxon>
        <taxon>ecological metagenomes</taxon>
    </lineage>
</organism>
<dbReference type="GO" id="GO:0005886">
    <property type="term" value="C:plasma membrane"/>
    <property type="evidence" value="ECO:0007669"/>
    <property type="project" value="TreeGrafter"/>
</dbReference>
<dbReference type="Gene3D" id="2.40.10.350">
    <property type="entry name" value="Rod shape-determining protein MreC, domain 2"/>
    <property type="match status" value="1"/>
</dbReference>
<dbReference type="GO" id="GO:0008360">
    <property type="term" value="P:regulation of cell shape"/>
    <property type="evidence" value="ECO:0007669"/>
    <property type="project" value="UniProtKB-KW"/>
</dbReference>
<gene>
    <name evidence="6" type="ORF">UFOPK2925_01124</name>
</gene>
<evidence type="ECO:0000256" key="2">
    <source>
        <dbReference type="ARBA" id="ARBA00013855"/>
    </source>
</evidence>